<evidence type="ECO:0000256" key="7">
    <source>
        <dbReference type="SAM" id="Phobius"/>
    </source>
</evidence>
<accession>A0ABU7PB76</accession>
<name>A0ABU7PB76_9ACTN</name>
<feature type="domain" description="Thioredoxin-like fold" evidence="8">
    <location>
        <begin position="99"/>
        <end position="266"/>
    </location>
</feature>
<keyword evidence="7" id="KW-0472">Membrane</keyword>
<keyword evidence="7" id="KW-0812">Transmembrane</keyword>
<protein>
    <submittedName>
        <fullName evidence="9">Thioredoxin domain-containing protein</fullName>
    </submittedName>
</protein>
<proteinExistence type="inferred from homology"/>
<feature type="compositionally biased region" description="Basic and acidic residues" evidence="6">
    <location>
        <begin position="1"/>
        <end position="11"/>
    </location>
</feature>
<evidence type="ECO:0000256" key="3">
    <source>
        <dbReference type="ARBA" id="ARBA00023002"/>
    </source>
</evidence>
<organism evidence="9 10">
    <name type="scientific">Actinacidiphila polyblastidii</name>
    <dbReference type="NCBI Taxonomy" id="3110430"/>
    <lineage>
        <taxon>Bacteria</taxon>
        <taxon>Bacillati</taxon>
        <taxon>Actinomycetota</taxon>
        <taxon>Actinomycetes</taxon>
        <taxon>Kitasatosporales</taxon>
        <taxon>Streptomycetaceae</taxon>
        <taxon>Actinacidiphila</taxon>
    </lineage>
</organism>
<keyword evidence="5" id="KW-0676">Redox-active center</keyword>
<keyword evidence="2" id="KW-0732">Signal</keyword>
<dbReference type="PANTHER" id="PTHR13887">
    <property type="entry name" value="GLUTATHIONE S-TRANSFERASE KAPPA"/>
    <property type="match status" value="1"/>
</dbReference>
<evidence type="ECO:0000313" key="10">
    <source>
        <dbReference type="Proteomes" id="UP001344658"/>
    </source>
</evidence>
<keyword evidence="3" id="KW-0560">Oxidoreductase</keyword>
<keyword evidence="7" id="KW-1133">Transmembrane helix</keyword>
<evidence type="ECO:0000256" key="4">
    <source>
        <dbReference type="ARBA" id="ARBA00023157"/>
    </source>
</evidence>
<dbReference type="SUPFAM" id="SSF52833">
    <property type="entry name" value="Thioredoxin-like"/>
    <property type="match status" value="1"/>
</dbReference>
<reference evidence="9 10" key="1">
    <citation type="submission" date="2023-12" db="EMBL/GenBank/DDBJ databases">
        <title>Streptomyces sp. V4-01.</title>
        <authorList>
            <person name="Somphong A."/>
            <person name="Phongsopitanun W."/>
        </authorList>
    </citation>
    <scope>NUCLEOTIDE SEQUENCE [LARGE SCALE GENOMIC DNA]</scope>
    <source>
        <strain evidence="9 10">V4-01</strain>
    </source>
</reference>
<dbReference type="Gene3D" id="3.40.30.10">
    <property type="entry name" value="Glutaredoxin"/>
    <property type="match status" value="1"/>
</dbReference>
<feature type="region of interest" description="Disordered" evidence="6">
    <location>
        <begin position="53"/>
        <end position="96"/>
    </location>
</feature>
<feature type="region of interest" description="Disordered" evidence="6">
    <location>
        <begin position="1"/>
        <end position="21"/>
    </location>
</feature>
<dbReference type="EMBL" id="JAZEWV010000007">
    <property type="protein sequence ID" value="MEE4542517.1"/>
    <property type="molecule type" value="Genomic_DNA"/>
</dbReference>
<comment type="caution">
    <text evidence="9">The sequence shown here is derived from an EMBL/GenBank/DDBJ whole genome shotgun (WGS) entry which is preliminary data.</text>
</comment>
<evidence type="ECO:0000256" key="2">
    <source>
        <dbReference type="ARBA" id="ARBA00022729"/>
    </source>
</evidence>
<evidence type="ECO:0000256" key="1">
    <source>
        <dbReference type="ARBA" id="ARBA00005791"/>
    </source>
</evidence>
<dbReference type="InterPro" id="IPR036249">
    <property type="entry name" value="Thioredoxin-like_sf"/>
</dbReference>
<dbReference type="RefSeq" id="WP_330794452.1">
    <property type="nucleotide sequence ID" value="NZ_JAZEWV010000007.1"/>
</dbReference>
<feature type="transmembrane region" description="Helical" evidence="7">
    <location>
        <begin position="31"/>
        <end position="52"/>
    </location>
</feature>
<comment type="similarity">
    <text evidence="1">Belongs to the thioredoxin family. DsbA subfamily.</text>
</comment>
<gene>
    <name evidence="9" type="ORF">V2S66_11140</name>
</gene>
<feature type="compositionally biased region" description="Low complexity" evidence="6">
    <location>
        <begin position="66"/>
        <end position="82"/>
    </location>
</feature>
<evidence type="ECO:0000256" key="5">
    <source>
        <dbReference type="ARBA" id="ARBA00023284"/>
    </source>
</evidence>
<dbReference type="PANTHER" id="PTHR13887:SF14">
    <property type="entry name" value="DISULFIDE BOND FORMATION PROTEIN D"/>
    <property type="match status" value="1"/>
</dbReference>
<sequence>MTESKGPESPDRAAVPGKKKRKSLLDRVRPYAIGIIAMAVVFGISAVIGAHVRSTKDDKVKTPTNAAGPAVVPTGPADSASPSPSPTPSGPKFDLPVHPSVPVTITVYEDLRSPDSKAFATRFQPTFDQLLTTGQVQLHYRLVTASDKKYGGDGSLQAAAAAACAQDQGRFTNFVVALFKNQPDPQSGRLSSQKFLKDMAKRAHKIKPGTFDPCLEQGDHIGWVQKSQAEFAAAGYEGAVPVVLVNGKQVKDVQGSLTPQRLRSLVTAEAKRVIAVQATPSATDAQLG</sequence>
<dbReference type="InterPro" id="IPR012336">
    <property type="entry name" value="Thioredoxin-like_fold"/>
</dbReference>
<keyword evidence="4" id="KW-1015">Disulfide bond</keyword>
<evidence type="ECO:0000313" key="9">
    <source>
        <dbReference type="EMBL" id="MEE4542517.1"/>
    </source>
</evidence>
<evidence type="ECO:0000256" key="6">
    <source>
        <dbReference type="SAM" id="MobiDB-lite"/>
    </source>
</evidence>
<dbReference type="Pfam" id="PF13462">
    <property type="entry name" value="Thioredoxin_4"/>
    <property type="match status" value="1"/>
</dbReference>
<keyword evidence="10" id="KW-1185">Reference proteome</keyword>
<dbReference type="Proteomes" id="UP001344658">
    <property type="component" value="Unassembled WGS sequence"/>
</dbReference>
<evidence type="ECO:0000259" key="8">
    <source>
        <dbReference type="Pfam" id="PF13462"/>
    </source>
</evidence>